<name>A0AAV7X1M4_PLEWA</name>
<dbReference type="Proteomes" id="UP001066276">
    <property type="component" value="Chromosome 1_1"/>
</dbReference>
<evidence type="ECO:0000256" key="1">
    <source>
        <dbReference type="SAM" id="MobiDB-lite"/>
    </source>
</evidence>
<feature type="compositionally biased region" description="Basic and acidic residues" evidence="1">
    <location>
        <begin position="56"/>
        <end position="69"/>
    </location>
</feature>
<feature type="compositionally biased region" description="Basic and acidic residues" evidence="1">
    <location>
        <begin position="1"/>
        <end position="36"/>
    </location>
</feature>
<proteinExistence type="predicted"/>
<gene>
    <name evidence="2" type="ORF">NDU88_006467</name>
</gene>
<evidence type="ECO:0000313" key="2">
    <source>
        <dbReference type="EMBL" id="KAJ1218896.1"/>
    </source>
</evidence>
<feature type="region of interest" description="Disordered" evidence="1">
    <location>
        <begin position="1"/>
        <end position="69"/>
    </location>
</feature>
<organism evidence="2 3">
    <name type="scientific">Pleurodeles waltl</name>
    <name type="common">Iberian ribbed newt</name>
    <dbReference type="NCBI Taxonomy" id="8319"/>
    <lineage>
        <taxon>Eukaryota</taxon>
        <taxon>Metazoa</taxon>
        <taxon>Chordata</taxon>
        <taxon>Craniata</taxon>
        <taxon>Vertebrata</taxon>
        <taxon>Euteleostomi</taxon>
        <taxon>Amphibia</taxon>
        <taxon>Batrachia</taxon>
        <taxon>Caudata</taxon>
        <taxon>Salamandroidea</taxon>
        <taxon>Salamandridae</taxon>
        <taxon>Pleurodelinae</taxon>
        <taxon>Pleurodeles</taxon>
    </lineage>
</organism>
<accession>A0AAV7X1M4</accession>
<reference evidence="2" key="1">
    <citation type="journal article" date="2022" name="bioRxiv">
        <title>Sequencing and chromosome-scale assembly of the giantPleurodeles waltlgenome.</title>
        <authorList>
            <person name="Brown T."/>
            <person name="Elewa A."/>
            <person name="Iarovenko S."/>
            <person name="Subramanian E."/>
            <person name="Araus A.J."/>
            <person name="Petzold A."/>
            <person name="Susuki M."/>
            <person name="Suzuki K.-i.T."/>
            <person name="Hayashi T."/>
            <person name="Toyoda A."/>
            <person name="Oliveira C."/>
            <person name="Osipova E."/>
            <person name="Leigh N.D."/>
            <person name="Simon A."/>
            <person name="Yun M.H."/>
        </authorList>
    </citation>
    <scope>NUCLEOTIDE SEQUENCE</scope>
    <source>
        <strain evidence="2">20211129_DDA</strain>
        <tissue evidence="2">Liver</tissue>
    </source>
</reference>
<dbReference type="EMBL" id="JANPWB010000001">
    <property type="protein sequence ID" value="KAJ1218896.1"/>
    <property type="molecule type" value="Genomic_DNA"/>
</dbReference>
<keyword evidence="3" id="KW-1185">Reference proteome</keyword>
<protein>
    <submittedName>
        <fullName evidence="2">Uncharacterized protein</fullName>
    </submittedName>
</protein>
<comment type="caution">
    <text evidence="2">The sequence shown here is derived from an EMBL/GenBank/DDBJ whole genome shotgun (WGS) entry which is preliminary data.</text>
</comment>
<evidence type="ECO:0000313" key="3">
    <source>
        <dbReference type="Proteomes" id="UP001066276"/>
    </source>
</evidence>
<dbReference type="AlphaFoldDB" id="A0AAV7X1M4"/>
<sequence>MKNKELRRSTEKGRHGEQRGSSEETTRERETGEKASHAPGGARLTQTRYQSLEPLTWREEQKEHTSETCKEKEKRITQWSINIVHLFG</sequence>